<dbReference type="EMBL" id="DS469538">
    <property type="protein sequence ID" value="EDO45068.1"/>
    <property type="molecule type" value="Genomic_DNA"/>
</dbReference>
<feature type="compositionally biased region" description="Basic residues" evidence="1">
    <location>
        <begin position="1"/>
        <end position="11"/>
    </location>
</feature>
<dbReference type="AlphaFoldDB" id="A7RTQ1"/>
<dbReference type="Proteomes" id="UP000001593">
    <property type="component" value="Unassembled WGS sequence"/>
</dbReference>
<sequence>MASRMKNYRKIRPVDVTDGTSPSNRPETSSPIKDQPSGHPLIRTHLSPTTPHQPTPLPDSIVIPSHTSSPRSRGDTSALWGEECTLLDQERKGTPPEVRRVREFHVPFAESTNSVNLTQTSAAPTSSASTHIPPETIHFSFGQVTMPVFGQEGSLLNSQPIVSSPDPGYVNHSGYASQEEEELDRIVDRMTNAFPLDLESGVSMEVHNDLFVAASMVGEAMQSMVTAVSRQRGSGDSPGSYAQDITDDDTTLYSQKKVVEDKAPYAAS</sequence>
<organism evidence="2 3">
    <name type="scientific">Nematostella vectensis</name>
    <name type="common">Starlet sea anemone</name>
    <dbReference type="NCBI Taxonomy" id="45351"/>
    <lineage>
        <taxon>Eukaryota</taxon>
        <taxon>Metazoa</taxon>
        <taxon>Cnidaria</taxon>
        <taxon>Anthozoa</taxon>
        <taxon>Hexacorallia</taxon>
        <taxon>Actiniaria</taxon>
        <taxon>Edwardsiidae</taxon>
        <taxon>Nematostella</taxon>
    </lineage>
</organism>
<proteinExistence type="predicted"/>
<protein>
    <submittedName>
        <fullName evidence="2">Uncharacterized protein</fullName>
    </submittedName>
</protein>
<dbReference type="InParanoid" id="A7RTQ1"/>
<reference evidence="2 3" key="1">
    <citation type="journal article" date="2007" name="Science">
        <title>Sea anemone genome reveals ancestral eumetazoan gene repertoire and genomic organization.</title>
        <authorList>
            <person name="Putnam N.H."/>
            <person name="Srivastava M."/>
            <person name="Hellsten U."/>
            <person name="Dirks B."/>
            <person name="Chapman J."/>
            <person name="Salamov A."/>
            <person name="Terry A."/>
            <person name="Shapiro H."/>
            <person name="Lindquist E."/>
            <person name="Kapitonov V.V."/>
            <person name="Jurka J."/>
            <person name="Genikhovich G."/>
            <person name="Grigoriev I.V."/>
            <person name="Lucas S.M."/>
            <person name="Steele R.E."/>
            <person name="Finnerty J.R."/>
            <person name="Technau U."/>
            <person name="Martindale M.Q."/>
            <person name="Rokhsar D.S."/>
        </authorList>
    </citation>
    <scope>NUCLEOTIDE SEQUENCE [LARGE SCALE GENOMIC DNA]</scope>
    <source>
        <strain evidence="3">CH2 X CH6</strain>
    </source>
</reference>
<dbReference type="STRING" id="45351.A7RTQ1"/>
<feature type="region of interest" description="Disordered" evidence="1">
    <location>
        <begin position="1"/>
        <end position="77"/>
    </location>
</feature>
<gene>
    <name evidence="2" type="ORF">NEMVEDRAFT_v1g240606</name>
</gene>
<accession>A7RTQ1</accession>
<feature type="region of interest" description="Disordered" evidence="1">
    <location>
        <begin position="228"/>
        <end position="256"/>
    </location>
</feature>
<evidence type="ECO:0000313" key="2">
    <source>
        <dbReference type="EMBL" id="EDO45068.1"/>
    </source>
</evidence>
<feature type="compositionally biased region" description="Polar residues" evidence="1">
    <location>
        <begin position="18"/>
        <end position="32"/>
    </location>
</feature>
<dbReference type="HOGENOM" id="CLU_1039378_0_0_1"/>
<evidence type="ECO:0000313" key="3">
    <source>
        <dbReference type="Proteomes" id="UP000001593"/>
    </source>
</evidence>
<name>A7RTQ1_NEMVE</name>
<evidence type="ECO:0000256" key="1">
    <source>
        <dbReference type="SAM" id="MobiDB-lite"/>
    </source>
</evidence>
<keyword evidence="3" id="KW-1185">Reference proteome</keyword>